<dbReference type="InterPro" id="IPR005647">
    <property type="entry name" value="Mnd1"/>
</dbReference>
<organism evidence="9 10">
    <name type="scientific">Blastocystis sp. subtype 1 (strain ATCC 50177 / NandII)</name>
    <dbReference type="NCBI Taxonomy" id="478820"/>
    <lineage>
        <taxon>Eukaryota</taxon>
        <taxon>Sar</taxon>
        <taxon>Stramenopiles</taxon>
        <taxon>Bigyra</taxon>
        <taxon>Opalozoa</taxon>
        <taxon>Opalinata</taxon>
        <taxon>Blastocystidae</taxon>
        <taxon>Blastocystis</taxon>
    </lineage>
</organism>
<evidence type="ECO:0000259" key="8">
    <source>
        <dbReference type="Pfam" id="PF18517"/>
    </source>
</evidence>
<dbReference type="STRING" id="478820.A0A196SPT6"/>
<evidence type="ECO:0000259" key="7">
    <source>
        <dbReference type="Pfam" id="PF03962"/>
    </source>
</evidence>
<dbReference type="GO" id="GO:0003690">
    <property type="term" value="F:double-stranded DNA binding"/>
    <property type="evidence" value="ECO:0007669"/>
    <property type="project" value="InterPro"/>
</dbReference>
<keyword evidence="3 6" id="KW-0175">Coiled coil</keyword>
<comment type="function">
    <text evidence="5">Required for proper homologous chromosome pairing and efficient cross-over and intragenic recombination during meiosis.</text>
</comment>
<proteinExistence type="inferred from homology"/>
<comment type="caution">
    <text evidence="9">The sequence shown here is derived from an EMBL/GenBank/DDBJ whole genome shotgun (WGS) entry which is preliminary data.</text>
</comment>
<evidence type="ECO:0000313" key="10">
    <source>
        <dbReference type="Proteomes" id="UP000078348"/>
    </source>
</evidence>
<evidence type="ECO:0000256" key="4">
    <source>
        <dbReference type="ARBA" id="ARBA00023242"/>
    </source>
</evidence>
<feature type="domain" description="Mnd1 HTH" evidence="7">
    <location>
        <begin position="21"/>
        <end position="74"/>
    </location>
</feature>
<reference evidence="9 10" key="1">
    <citation type="submission" date="2016-05" db="EMBL/GenBank/DDBJ databases">
        <title>Nuclear genome of Blastocystis sp. subtype 1 NandII.</title>
        <authorList>
            <person name="Gentekaki E."/>
            <person name="Curtis B."/>
            <person name="Stairs C."/>
            <person name="Eme L."/>
            <person name="Herman E."/>
            <person name="Klimes V."/>
            <person name="Arias M.C."/>
            <person name="Elias M."/>
            <person name="Hilliou F."/>
            <person name="Klute M."/>
            <person name="Malik S.-B."/>
            <person name="Pightling A."/>
            <person name="Rachubinski R."/>
            <person name="Salas D."/>
            <person name="Schlacht A."/>
            <person name="Suga H."/>
            <person name="Archibald J."/>
            <person name="Ball S.G."/>
            <person name="Clark G."/>
            <person name="Dacks J."/>
            <person name="Van Der Giezen M."/>
            <person name="Tsaousis A."/>
            <person name="Roger A."/>
        </authorList>
    </citation>
    <scope>NUCLEOTIDE SEQUENCE [LARGE SCALE GENOMIC DNA]</scope>
    <source>
        <strain evidence="10">ATCC 50177 / NandII</strain>
    </source>
</reference>
<dbReference type="InterPro" id="IPR040661">
    <property type="entry name" value="LZ3wCH"/>
</dbReference>
<dbReference type="OrthoDB" id="273345at2759"/>
<evidence type="ECO:0000256" key="5">
    <source>
        <dbReference type="PIRNR" id="PIRNR026991"/>
    </source>
</evidence>
<dbReference type="PIRSF" id="PIRSF026991">
    <property type="entry name" value="Mnd1"/>
    <property type="match status" value="1"/>
</dbReference>
<evidence type="ECO:0000256" key="3">
    <source>
        <dbReference type="ARBA" id="ARBA00023054"/>
    </source>
</evidence>
<accession>A0A196SPT6</accession>
<keyword evidence="4 5" id="KW-0539">Nucleus</keyword>
<evidence type="ECO:0000256" key="6">
    <source>
        <dbReference type="SAM" id="Coils"/>
    </source>
</evidence>
<evidence type="ECO:0000256" key="1">
    <source>
        <dbReference type="ARBA" id="ARBA00004123"/>
    </source>
</evidence>
<dbReference type="Proteomes" id="UP000078348">
    <property type="component" value="Unassembled WGS sequence"/>
</dbReference>
<evidence type="ECO:0000256" key="2">
    <source>
        <dbReference type="ARBA" id="ARBA00005981"/>
    </source>
</evidence>
<dbReference type="GO" id="GO:0007131">
    <property type="term" value="P:reciprocal meiotic recombination"/>
    <property type="evidence" value="ECO:0007669"/>
    <property type="project" value="InterPro"/>
</dbReference>
<comment type="subcellular location">
    <subcellularLocation>
        <location evidence="1 5">Nucleus</location>
    </subcellularLocation>
</comment>
<comment type="similarity">
    <text evidence="2 5">Belongs to the MND1 family.</text>
</comment>
<dbReference type="GO" id="GO:0005634">
    <property type="term" value="C:nucleus"/>
    <property type="evidence" value="ECO:0007669"/>
    <property type="project" value="UniProtKB-SubCell"/>
</dbReference>
<feature type="coiled-coil region" evidence="6">
    <location>
        <begin position="85"/>
        <end position="146"/>
    </location>
</feature>
<dbReference type="Pfam" id="PF03962">
    <property type="entry name" value="Mnd1"/>
    <property type="match status" value="1"/>
</dbReference>
<dbReference type="AlphaFoldDB" id="A0A196SPT6"/>
<dbReference type="Pfam" id="PF18517">
    <property type="entry name" value="LZ3wCH"/>
    <property type="match status" value="1"/>
</dbReference>
<dbReference type="EMBL" id="LXWW01000016">
    <property type="protein sequence ID" value="OAO17819.1"/>
    <property type="molecule type" value="Genomic_DNA"/>
</dbReference>
<feature type="domain" description="Leucine zipper with capping helix" evidence="8">
    <location>
        <begin position="149"/>
        <end position="203"/>
    </location>
</feature>
<keyword evidence="10" id="KW-1185">Reference proteome</keyword>
<protein>
    <submittedName>
        <fullName evidence="9">Mnd1, meiotic nuclear division protein 1</fullName>
    </submittedName>
</protein>
<evidence type="ECO:0000313" key="9">
    <source>
        <dbReference type="EMBL" id="OAO17819.1"/>
    </source>
</evidence>
<gene>
    <name evidence="9" type="ORF">AV274_0422</name>
</gene>
<sequence>MAKKRGLSADEKKQKMRDAMLAGKSVYNMKELEKIGKEQGISGMVIKDVVQEMLDDDMIIQEKVGSNSLFWIFPSQSYVLKKRKLDTLRQSVGSAREEKEKLEAEIAKAKVDKPDSEHRSELLKQYEALKSEKEGLLSTLDTLKEHDPETIRQMKEDIKTAVDGANRWTDNIWSMKSFLTRKQGISSKEADQALEIPDDFDYVELPPCVK</sequence>
<name>A0A196SPT6_BLAHN</name>
<dbReference type="InterPro" id="IPR040453">
    <property type="entry name" value="Mnd1_HTH"/>
</dbReference>